<dbReference type="Pfam" id="PF13921">
    <property type="entry name" value="Myb_DNA-bind_6"/>
    <property type="match status" value="1"/>
</dbReference>
<dbReference type="SMART" id="SM00717">
    <property type="entry name" value="SANT"/>
    <property type="match status" value="2"/>
</dbReference>
<dbReference type="EMBL" id="BRYA01000043">
    <property type="protein sequence ID" value="GMI34482.1"/>
    <property type="molecule type" value="Genomic_DNA"/>
</dbReference>
<feature type="compositionally biased region" description="Low complexity" evidence="3">
    <location>
        <begin position="212"/>
        <end position="231"/>
    </location>
</feature>
<name>A0A9W7G6Z1_9STRA</name>
<dbReference type="SUPFAM" id="SSF46689">
    <property type="entry name" value="Homeodomain-like"/>
    <property type="match status" value="1"/>
</dbReference>
<dbReference type="GO" id="GO:0000978">
    <property type="term" value="F:RNA polymerase II cis-regulatory region sequence-specific DNA binding"/>
    <property type="evidence" value="ECO:0007669"/>
    <property type="project" value="TreeGrafter"/>
</dbReference>
<feature type="region of interest" description="Disordered" evidence="3">
    <location>
        <begin position="1"/>
        <end position="37"/>
    </location>
</feature>
<accession>A0A9W7G6Z1</accession>
<feature type="compositionally biased region" description="Basic and acidic residues" evidence="3">
    <location>
        <begin position="557"/>
        <end position="569"/>
    </location>
</feature>
<dbReference type="Gene3D" id="1.10.10.60">
    <property type="entry name" value="Homeodomain-like"/>
    <property type="match status" value="2"/>
</dbReference>
<reference evidence="7" key="1">
    <citation type="journal article" date="2023" name="Commun. Biol.">
        <title>Genome analysis of Parmales, the sister group of diatoms, reveals the evolutionary specialization of diatoms from phago-mixotrophs to photoautotrophs.</title>
        <authorList>
            <person name="Ban H."/>
            <person name="Sato S."/>
            <person name="Yoshikawa S."/>
            <person name="Yamada K."/>
            <person name="Nakamura Y."/>
            <person name="Ichinomiya M."/>
            <person name="Sato N."/>
            <person name="Blanc-Mathieu R."/>
            <person name="Endo H."/>
            <person name="Kuwata A."/>
            <person name="Ogata H."/>
        </authorList>
    </citation>
    <scope>NUCLEOTIDE SEQUENCE [LARGE SCALE GENOMIC DNA]</scope>
</reference>
<feature type="region of interest" description="Disordered" evidence="3">
    <location>
        <begin position="680"/>
        <end position="723"/>
    </location>
</feature>
<keyword evidence="1" id="KW-0677">Repeat</keyword>
<dbReference type="InterPro" id="IPR017930">
    <property type="entry name" value="Myb_dom"/>
</dbReference>
<dbReference type="Proteomes" id="UP001165065">
    <property type="component" value="Unassembled WGS sequence"/>
</dbReference>
<keyword evidence="7" id="KW-1185">Reference proteome</keyword>
<dbReference type="InterPro" id="IPR050560">
    <property type="entry name" value="MYB_TF"/>
</dbReference>
<feature type="compositionally biased region" description="Low complexity" evidence="3">
    <location>
        <begin position="891"/>
        <end position="904"/>
    </location>
</feature>
<feature type="compositionally biased region" description="Acidic residues" evidence="3">
    <location>
        <begin position="780"/>
        <end position="801"/>
    </location>
</feature>
<protein>
    <submittedName>
        <fullName evidence="6">Uncharacterized protein</fullName>
    </submittedName>
</protein>
<evidence type="ECO:0000256" key="1">
    <source>
        <dbReference type="ARBA" id="ARBA00022737"/>
    </source>
</evidence>
<gene>
    <name evidence="6" type="ORF">TrCOL_g13156</name>
</gene>
<evidence type="ECO:0000256" key="3">
    <source>
        <dbReference type="SAM" id="MobiDB-lite"/>
    </source>
</evidence>
<dbReference type="GO" id="GO:0005634">
    <property type="term" value="C:nucleus"/>
    <property type="evidence" value="ECO:0007669"/>
    <property type="project" value="TreeGrafter"/>
</dbReference>
<evidence type="ECO:0000259" key="4">
    <source>
        <dbReference type="PROSITE" id="PS50090"/>
    </source>
</evidence>
<feature type="compositionally biased region" description="Basic residues" evidence="3">
    <location>
        <begin position="201"/>
        <end position="211"/>
    </location>
</feature>
<feature type="region of interest" description="Disordered" evidence="3">
    <location>
        <begin position="529"/>
        <end position="592"/>
    </location>
</feature>
<dbReference type="CDD" id="cd00167">
    <property type="entry name" value="SANT"/>
    <property type="match status" value="2"/>
</dbReference>
<dbReference type="FunFam" id="1.10.10.60:FF:000010">
    <property type="entry name" value="Transcriptional activator Myb isoform A"/>
    <property type="match status" value="1"/>
</dbReference>
<feature type="region of interest" description="Disordered" evidence="3">
    <location>
        <begin position="171"/>
        <end position="231"/>
    </location>
</feature>
<proteinExistence type="predicted"/>
<dbReference type="OrthoDB" id="2143914at2759"/>
<dbReference type="PROSITE" id="PS51294">
    <property type="entry name" value="HTH_MYB"/>
    <property type="match status" value="2"/>
</dbReference>
<feature type="compositionally biased region" description="Basic and acidic residues" evidence="3">
    <location>
        <begin position="856"/>
        <end position="865"/>
    </location>
</feature>
<evidence type="ECO:0000259" key="5">
    <source>
        <dbReference type="PROSITE" id="PS51294"/>
    </source>
</evidence>
<dbReference type="GO" id="GO:0000981">
    <property type="term" value="F:DNA-binding transcription factor activity, RNA polymerase II-specific"/>
    <property type="evidence" value="ECO:0007669"/>
    <property type="project" value="TreeGrafter"/>
</dbReference>
<feature type="compositionally biased region" description="Basic residues" evidence="3">
    <location>
        <begin position="583"/>
        <end position="592"/>
    </location>
</feature>
<feature type="compositionally biased region" description="Basic and acidic residues" evidence="3">
    <location>
        <begin position="802"/>
        <end position="813"/>
    </location>
</feature>
<evidence type="ECO:0000313" key="6">
    <source>
        <dbReference type="EMBL" id="GMI34482.1"/>
    </source>
</evidence>
<dbReference type="InterPro" id="IPR009057">
    <property type="entry name" value="Homeodomain-like_sf"/>
</dbReference>
<feature type="compositionally biased region" description="Basic and acidic residues" evidence="3">
    <location>
        <begin position="878"/>
        <end position="887"/>
    </location>
</feature>
<feature type="region of interest" description="Disordered" evidence="3">
    <location>
        <begin position="776"/>
        <end position="935"/>
    </location>
</feature>
<dbReference type="AlphaFoldDB" id="A0A9W7G6Z1"/>
<keyword evidence="2" id="KW-0238">DNA-binding</keyword>
<feature type="compositionally biased region" description="Basic and acidic residues" evidence="3">
    <location>
        <begin position="189"/>
        <end position="200"/>
    </location>
</feature>
<feature type="compositionally biased region" description="Gly residues" evidence="3">
    <location>
        <begin position="706"/>
        <end position="716"/>
    </location>
</feature>
<organism evidence="6 7">
    <name type="scientific">Triparma columacea</name>
    <dbReference type="NCBI Taxonomy" id="722753"/>
    <lineage>
        <taxon>Eukaryota</taxon>
        <taxon>Sar</taxon>
        <taxon>Stramenopiles</taxon>
        <taxon>Ochrophyta</taxon>
        <taxon>Bolidophyceae</taxon>
        <taxon>Parmales</taxon>
        <taxon>Triparmaceae</taxon>
        <taxon>Triparma</taxon>
    </lineage>
</organism>
<feature type="domain" description="HTH myb-type" evidence="5">
    <location>
        <begin position="82"/>
        <end position="132"/>
    </location>
</feature>
<comment type="caution">
    <text evidence="6">The sequence shown here is derived from an EMBL/GenBank/DDBJ whole genome shotgun (WGS) entry which is preliminary data.</text>
</comment>
<feature type="region of interest" description="Disordered" evidence="3">
    <location>
        <begin position="615"/>
        <end position="647"/>
    </location>
</feature>
<evidence type="ECO:0000256" key="2">
    <source>
        <dbReference type="ARBA" id="ARBA00023125"/>
    </source>
</evidence>
<dbReference type="PANTHER" id="PTHR45614:SF25">
    <property type="entry name" value="MYB PROTEIN"/>
    <property type="match status" value="1"/>
</dbReference>
<sequence length="935" mass="98691">MEAHSSKKSKSVQNENAPPAHSATGKVTVTKGPWTEEEDRKVVDLVGRLGAKKWSLIASHLPGRIGKQCRERWHNHLNPNIKKDPWSEEEDRTILRSHATLGNKWAEIAKCLEGRTDNAIKNHWNSSMKRKIERYVKSKNIGGHEKLYDEHGRFLIGSDIEGTLRAVRLQAGTGGSKRHANTGGNNGRGGEEYRPHETTTSHKKGQGKKKGGSNNRGSNKTTINTSSSSNVTVTVAGGRVEPSIQQQRGMAGGIPYHPYPLDHHDTQASMYHGEEVSLAGGGREGGGGLEHIYPIHQHGNVGGGETRDGFSRDRVYGGVSGEVGGYDDEDEDGGAGIGAGVGIMGGGTITVELEEEVEGFDIDGVLEEMKEGMKEGGKEEDGNGYQVVGFTRETVRGIKEWVKNLKGGYVGGEWRTGQERRRMASEVNLRSRQNTLVDVLELEEQEIRTLPQQYRRLVEEGRGQGGRDGDNLMLMGVGGSPGDAALLHGGGARGDGRSSAGLVGGHPVAPSGEASYVFPSGCPESPCISVDSDNMHKDGTETPGGNGGIVTMMQEEEGGREGEGRRKGGMETPSIKQSESPSKGRRNTRAKAQKAWGEGYYYNCGTGKGGSGTAKGGFEGGAGRPEVHRPSMTPPEGGASSSSSGIAMTPVGIMGVARANMPTPTLSSVRGARNEFRSKLSPPVYWKEEGEGKEEEEGTTADGRQSSGGDGRGAGGSSKRAAVTGSSKLVFSPLFSPATASTTIGCTPARVVAGETSVNLDSQWAYDDACLLRESLAAAAEEEDEEEGEEAGEGNGDEGEGEGVRGVRWDKMVGGKTPAPAEAKGNKGDGGVGGKVTPGTGERDYLARQKKTKNGKQREGDKGAWEGDLSEQLMMMAGDEKHTKDNKGSGAEAAEAAAAATTTTGKIRNKGQPEEGVASSLEWSNSKRVCAGGGK</sequence>
<feature type="compositionally biased region" description="Basic residues" evidence="3">
    <location>
        <begin position="1"/>
        <end position="10"/>
    </location>
</feature>
<feature type="domain" description="Myb-like" evidence="4">
    <location>
        <begin position="26"/>
        <end position="77"/>
    </location>
</feature>
<feature type="domain" description="HTH myb-type" evidence="5">
    <location>
        <begin position="26"/>
        <end position="81"/>
    </location>
</feature>
<dbReference type="InterPro" id="IPR001005">
    <property type="entry name" value="SANT/Myb"/>
</dbReference>
<dbReference type="PROSITE" id="PS50090">
    <property type="entry name" value="MYB_LIKE"/>
    <property type="match status" value="2"/>
</dbReference>
<dbReference type="PANTHER" id="PTHR45614">
    <property type="entry name" value="MYB PROTEIN-RELATED"/>
    <property type="match status" value="1"/>
</dbReference>
<evidence type="ECO:0000313" key="7">
    <source>
        <dbReference type="Proteomes" id="UP001165065"/>
    </source>
</evidence>
<feature type="domain" description="Myb-like" evidence="4">
    <location>
        <begin position="78"/>
        <end position="128"/>
    </location>
</feature>